<dbReference type="PROSITE" id="PS51155">
    <property type="entry name" value="CHIT_BIND_RR_2"/>
    <property type="match status" value="2"/>
</dbReference>
<keyword evidence="4" id="KW-0812">Transmembrane</keyword>
<keyword evidence="6" id="KW-1185">Reference proteome</keyword>
<evidence type="ECO:0000256" key="4">
    <source>
        <dbReference type="SAM" id="Phobius"/>
    </source>
</evidence>
<name>A0ABD1ZZ18_VESSQ</name>
<evidence type="ECO:0000313" key="5">
    <source>
        <dbReference type="EMBL" id="KAL2713604.1"/>
    </source>
</evidence>
<dbReference type="PANTHER" id="PTHR10380:SF119">
    <property type="entry name" value="PROTEIN LETHAL(3)MALIGNANT BLOOD NEOPLASM 1"/>
    <property type="match status" value="1"/>
</dbReference>
<keyword evidence="2" id="KW-0175">Coiled coil</keyword>
<dbReference type="Pfam" id="PF00379">
    <property type="entry name" value="Chitin_bind_4"/>
    <property type="match status" value="2"/>
</dbReference>
<gene>
    <name evidence="5" type="ORF">V1478_016161</name>
</gene>
<feature type="non-terminal residue" evidence="5">
    <location>
        <position position="1"/>
    </location>
</feature>
<feature type="transmembrane region" description="Helical" evidence="4">
    <location>
        <begin position="525"/>
        <end position="544"/>
    </location>
</feature>
<dbReference type="EMBL" id="JAUDFV010000157">
    <property type="protein sequence ID" value="KAL2713604.1"/>
    <property type="molecule type" value="Genomic_DNA"/>
</dbReference>
<feature type="compositionally biased region" description="Polar residues" evidence="3">
    <location>
        <begin position="220"/>
        <end position="234"/>
    </location>
</feature>
<feature type="non-terminal residue" evidence="5">
    <location>
        <position position="597"/>
    </location>
</feature>
<dbReference type="Proteomes" id="UP001607302">
    <property type="component" value="Unassembled WGS sequence"/>
</dbReference>
<sequence>SSLHTYVRLQHNVEAHRRIYLTNALSLSSSIRQSLPSRKMLFSFVKYFSSLLNKNLTFTFLLLSLFMRTCAPIEDPYYENRPYEFSFNIVDFQHRYEKKDVDGIITGEYGFITADGVYHETGYATDKNGDFIITKMRNRRITSHAREIFKDRPEAAKKLFEVVTKACSGCKIPSNKSPEVNENKILTKEAKPSIEKKIIKPILKEMMKALTDNRKKTEEIPSNSSIKQNRTSSTKKNESREKIETIQFINPIDKKEDERMERVFKEMMINSIKKIISNDTKKNEIILKNSSLEKMADDLYYHFNYSISSHGHQETGYRNGDKNGNYRSLSESGVDTRVKYVSNKFGHQPNITFHPQSNETKKKDQSLKGIIMRDSTILLPIIGVIVLSIAFVSAETQDEGEGSTLECVFEENIGNCLRKRLARDIDRIEIEVSGKKSEPPMSEVIEQTGNFIAEFVSDVQEELQEDEEEIAEREAGVDGRALEEARRKKYGKKKKKHMQKLMALAMMFKAKLALLLQIISTHLQIKLFVIAVLSFIMNATKFWIDLKKNHQPSKVIYYEHAQHQHHYDHEDDHHGGYWGRSSNDSPQDIVYSSYVPQ</sequence>
<dbReference type="PANTHER" id="PTHR10380">
    <property type="entry name" value="CUTICLE PROTEIN"/>
    <property type="match status" value="1"/>
</dbReference>
<organism evidence="5 6">
    <name type="scientific">Vespula squamosa</name>
    <name type="common">Southern yellow jacket</name>
    <name type="synonym">Wasp</name>
    <dbReference type="NCBI Taxonomy" id="30214"/>
    <lineage>
        <taxon>Eukaryota</taxon>
        <taxon>Metazoa</taxon>
        <taxon>Ecdysozoa</taxon>
        <taxon>Arthropoda</taxon>
        <taxon>Hexapoda</taxon>
        <taxon>Insecta</taxon>
        <taxon>Pterygota</taxon>
        <taxon>Neoptera</taxon>
        <taxon>Endopterygota</taxon>
        <taxon>Hymenoptera</taxon>
        <taxon>Apocrita</taxon>
        <taxon>Aculeata</taxon>
        <taxon>Vespoidea</taxon>
        <taxon>Vespidae</taxon>
        <taxon>Vespinae</taxon>
        <taxon>Vespula</taxon>
    </lineage>
</organism>
<feature type="coiled-coil region" evidence="2">
    <location>
        <begin position="418"/>
        <end position="476"/>
    </location>
</feature>
<feature type="region of interest" description="Disordered" evidence="3">
    <location>
        <begin position="213"/>
        <end position="239"/>
    </location>
</feature>
<dbReference type="Pfam" id="PF07898">
    <property type="entry name" value="DUF1676"/>
    <property type="match status" value="1"/>
</dbReference>
<protein>
    <submittedName>
        <fullName evidence="5">Protein lethal(3)malignant blood neoplasm 1</fullName>
    </submittedName>
</protein>
<keyword evidence="4" id="KW-0472">Membrane</keyword>
<keyword evidence="4" id="KW-1133">Transmembrane helix</keyword>
<evidence type="ECO:0000256" key="1">
    <source>
        <dbReference type="PROSITE-ProRule" id="PRU00497"/>
    </source>
</evidence>
<keyword evidence="1" id="KW-0193">Cuticle</keyword>
<evidence type="ECO:0000256" key="2">
    <source>
        <dbReference type="SAM" id="Coils"/>
    </source>
</evidence>
<dbReference type="GO" id="GO:0042302">
    <property type="term" value="F:structural constituent of cuticle"/>
    <property type="evidence" value="ECO:0007669"/>
    <property type="project" value="UniProtKB-UniRule"/>
</dbReference>
<evidence type="ECO:0000313" key="6">
    <source>
        <dbReference type="Proteomes" id="UP001607302"/>
    </source>
</evidence>
<comment type="caution">
    <text evidence="5">The sequence shown here is derived from an EMBL/GenBank/DDBJ whole genome shotgun (WGS) entry which is preliminary data.</text>
</comment>
<evidence type="ECO:0000256" key="3">
    <source>
        <dbReference type="SAM" id="MobiDB-lite"/>
    </source>
</evidence>
<dbReference type="InterPro" id="IPR050468">
    <property type="entry name" value="Cuticle_Struct_Prot"/>
</dbReference>
<reference evidence="5 6" key="1">
    <citation type="journal article" date="2024" name="Ann. Entomol. Soc. Am.">
        <title>Genomic analyses of the southern and eastern yellowjacket wasps (Hymenoptera: Vespidae) reveal evolutionary signatures of social life.</title>
        <authorList>
            <person name="Catto M.A."/>
            <person name="Caine P.B."/>
            <person name="Orr S.E."/>
            <person name="Hunt B.G."/>
            <person name="Goodisman M.A.D."/>
        </authorList>
    </citation>
    <scope>NUCLEOTIDE SEQUENCE [LARGE SCALE GENOMIC DNA]</scope>
    <source>
        <strain evidence="5">233</strain>
        <tissue evidence="5">Head and thorax</tissue>
    </source>
</reference>
<proteinExistence type="predicted"/>
<accession>A0ABD1ZZ18</accession>
<dbReference type="AlphaFoldDB" id="A0ABD1ZZ18"/>
<dbReference type="InterPro" id="IPR000618">
    <property type="entry name" value="Insect_cuticle"/>
</dbReference>
<dbReference type="InterPro" id="IPR012464">
    <property type="entry name" value="DUF1676"/>
</dbReference>